<sequence>MDAYLACVGWSGERRASADTLRSLHRAHLHSIPFENLDAVLGSAPSLALPDVEAKLVRGGRGGYCFEQNTLFAAVLKSLGFHVTMHTARVLRAGGHDAVRPRTHMLLIVRVPGEEGRYLADVGFGGATGLLEAVPLVAGTEFRAGPRLHRLVRATEHDGLLDLWVLQAPEAGVWADQYAFTLDPVAPADLEVLNWYMATSPRSPFSHTLSAHRSTPEGHLALRGHTLVATGPDGTRTERELADTDEVVRVLATDFNIAAPEGTRAAVASPTNRP</sequence>
<gene>
    <name evidence="3" type="ORF">ADK38_19615</name>
</gene>
<dbReference type="EMBL" id="LGUT01001672">
    <property type="protein sequence ID" value="KOG88471.1"/>
    <property type="molecule type" value="Genomic_DNA"/>
</dbReference>
<dbReference type="PANTHER" id="PTHR11786:SF0">
    <property type="entry name" value="ARYLAMINE N-ACETYLTRANSFERASE 4-RELATED"/>
    <property type="match status" value="1"/>
</dbReference>
<protein>
    <submittedName>
        <fullName evidence="3">Acetyltransferase</fullName>
    </submittedName>
</protein>
<accession>A0ABR5J4T1</accession>
<comment type="similarity">
    <text evidence="1 2">Belongs to the arylamine N-acetyltransferase family.</text>
</comment>
<dbReference type="Proteomes" id="UP000037020">
    <property type="component" value="Unassembled WGS sequence"/>
</dbReference>
<organism evidence="3 4">
    <name type="scientific">Streptomyces varsoviensis</name>
    <dbReference type="NCBI Taxonomy" id="67373"/>
    <lineage>
        <taxon>Bacteria</taxon>
        <taxon>Bacillati</taxon>
        <taxon>Actinomycetota</taxon>
        <taxon>Actinomycetes</taxon>
        <taxon>Kitasatosporales</taxon>
        <taxon>Streptomycetaceae</taxon>
        <taxon>Streptomyces</taxon>
    </lineage>
</organism>
<proteinExistence type="inferred from homology"/>
<dbReference type="Gene3D" id="2.40.128.150">
    <property type="entry name" value="Cysteine proteinases"/>
    <property type="match status" value="1"/>
</dbReference>
<evidence type="ECO:0000256" key="2">
    <source>
        <dbReference type="RuleBase" id="RU003452"/>
    </source>
</evidence>
<dbReference type="InterPro" id="IPR001447">
    <property type="entry name" value="Arylamine_N-AcTrfase"/>
</dbReference>
<evidence type="ECO:0000256" key="1">
    <source>
        <dbReference type="ARBA" id="ARBA00006547"/>
    </source>
</evidence>
<dbReference type="Gene3D" id="3.30.2140.10">
    <property type="entry name" value="Arylamine N-acetyltransferase"/>
    <property type="match status" value="1"/>
</dbReference>
<reference evidence="3 4" key="1">
    <citation type="submission" date="2015-07" db="EMBL/GenBank/DDBJ databases">
        <authorList>
            <person name="Ju K.-S."/>
            <person name="Doroghazi J.R."/>
            <person name="Metcalf W.W."/>
        </authorList>
    </citation>
    <scope>NUCLEOTIDE SEQUENCE [LARGE SCALE GENOMIC DNA]</scope>
    <source>
        <strain evidence="3 4">NRRL B-3589</strain>
    </source>
</reference>
<evidence type="ECO:0000313" key="4">
    <source>
        <dbReference type="Proteomes" id="UP000037020"/>
    </source>
</evidence>
<dbReference type="PRINTS" id="PR01543">
    <property type="entry name" value="ANATRNSFRASE"/>
</dbReference>
<keyword evidence="4" id="KW-1185">Reference proteome</keyword>
<dbReference type="Pfam" id="PF00797">
    <property type="entry name" value="Acetyltransf_2"/>
    <property type="match status" value="1"/>
</dbReference>
<dbReference type="SUPFAM" id="SSF54001">
    <property type="entry name" value="Cysteine proteinases"/>
    <property type="match status" value="1"/>
</dbReference>
<comment type="caution">
    <text evidence="3">The sequence shown here is derived from an EMBL/GenBank/DDBJ whole genome shotgun (WGS) entry which is preliminary data.</text>
</comment>
<dbReference type="PANTHER" id="PTHR11786">
    <property type="entry name" value="N-HYDROXYARYLAMINE O-ACETYLTRANSFERASE"/>
    <property type="match status" value="1"/>
</dbReference>
<name>A0ABR5J4T1_9ACTN</name>
<dbReference type="InterPro" id="IPR038765">
    <property type="entry name" value="Papain-like_cys_pep_sf"/>
</dbReference>
<evidence type="ECO:0000313" key="3">
    <source>
        <dbReference type="EMBL" id="KOG88471.1"/>
    </source>
</evidence>